<comment type="catalytic activity">
    <reaction evidence="1 11">
        <text>Hydrolysis of terminal, non-reducing beta-D-glucosyl residues with release of beta-D-glucose.</text>
        <dbReference type="EC" id="3.2.1.21"/>
    </reaction>
</comment>
<evidence type="ECO:0000256" key="3">
    <source>
        <dbReference type="ARBA" id="ARBA00012744"/>
    </source>
</evidence>
<evidence type="ECO:0000256" key="9">
    <source>
        <dbReference type="PIRSR" id="PIRSR617736-1"/>
    </source>
</evidence>
<evidence type="ECO:0000313" key="12">
    <source>
        <dbReference type="EMBL" id="MBB4839980.1"/>
    </source>
</evidence>
<feature type="active site" description="Proton donor" evidence="9">
    <location>
        <position position="171"/>
    </location>
</feature>
<proteinExistence type="inferred from homology"/>
<dbReference type="AlphaFoldDB" id="A0A7W7K429"/>
<feature type="binding site" evidence="10">
    <location>
        <position position="25"/>
    </location>
    <ligand>
        <name>substrate</name>
    </ligand>
</feature>
<keyword evidence="13" id="KW-1185">Reference proteome</keyword>
<comment type="caution">
    <text evidence="12">The sequence shown here is derived from an EMBL/GenBank/DDBJ whole genome shotgun (WGS) entry which is preliminary data.</text>
</comment>
<dbReference type="PANTHER" id="PTHR10353">
    <property type="entry name" value="GLYCOSYL HYDROLASE"/>
    <property type="match status" value="1"/>
</dbReference>
<keyword evidence="8" id="KW-0624">Polysaccharide degradation</keyword>
<dbReference type="InterPro" id="IPR033132">
    <property type="entry name" value="GH_1_N_CS"/>
</dbReference>
<dbReference type="GO" id="GO:0008422">
    <property type="term" value="F:beta-glucosidase activity"/>
    <property type="evidence" value="ECO:0007669"/>
    <property type="project" value="UniProtKB-EC"/>
</dbReference>
<dbReference type="InterPro" id="IPR017736">
    <property type="entry name" value="Glyco_hydro_1_beta-glucosidase"/>
</dbReference>
<dbReference type="Proteomes" id="UP000575241">
    <property type="component" value="Unassembled WGS sequence"/>
</dbReference>
<dbReference type="Pfam" id="PF00232">
    <property type="entry name" value="Glyco_hydro_1"/>
    <property type="match status" value="1"/>
</dbReference>
<feature type="binding site" evidence="10">
    <location>
        <position position="126"/>
    </location>
    <ligand>
        <name>substrate</name>
    </ligand>
</feature>
<dbReference type="GO" id="GO:0005829">
    <property type="term" value="C:cytosol"/>
    <property type="evidence" value="ECO:0007669"/>
    <property type="project" value="TreeGrafter"/>
</dbReference>
<protein>
    <recommendedName>
        <fullName evidence="3 11">Beta-glucosidase</fullName>
        <ecNumber evidence="3 11">3.2.1.21</ecNumber>
    </recommendedName>
</protein>
<dbReference type="FunFam" id="3.20.20.80:FF:000004">
    <property type="entry name" value="Beta-glucosidase 6-phospho-beta-glucosidase"/>
    <property type="match status" value="1"/>
</dbReference>
<evidence type="ECO:0000256" key="8">
    <source>
        <dbReference type="ARBA" id="ARBA00023326"/>
    </source>
</evidence>
<keyword evidence="5" id="KW-0136">Cellulose degradation</keyword>
<dbReference type="Gene3D" id="3.20.20.80">
    <property type="entry name" value="Glycosidases"/>
    <property type="match status" value="1"/>
</dbReference>
<evidence type="ECO:0000256" key="2">
    <source>
        <dbReference type="ARBA" id="ARBA00010838"/>
    </source>
</evidence>
<evidence type="ECO:0000256" key="5">
    <source>
        <dbReference type="ARBA" id="ARBA00023001"/>
    </source>
</evidence>
<accession>A0A7W7K429</accession>
<dbReference type="InterPro" id="IPR001360">
    <property type="entry name" value="Glyco_hydro_1"/>
</dbReference>
<feature type="binding site" evidence="10">
    <location>
        <position position="170"/>
    </location>
    <ligand>
        <name>substrate</name>
    </ligand>
</feature>
<dbReference type="RefSeq" id="WP_184168495.1">
    <property type="nucleotide sequence ID" value="NZ_JACHLN010000003.1"/>
</dbReference>
<evidence type="ECO:0000256" key="10">
    <source>
        <dbReference type="PIRSR" id="PIRSR617736-2"/>
    </source>
</evidence>
<sequence>MGGSEPGRPAFPPGFRWGVSASAYQIEGAVAEGGRGPSTWDRFCAEPGRITDGNSGAIAADHYHRFAEDIALMRDLGVTDYRLSIAWPRILPEGRGTVNQPGLDFYERLVDALGEAGIAPMVTLYHWDTPQALEDQGGWTNRDMAGWFADYAGIVAARLADRVARWATLNEPMVLTNMGYAVGGHAPGRTLGLGALPVAHHQLLGHGRAVAALRATGASGIGIVNNQMPVWPASDDPADVAAANLYRTLTCWLYSDPVLLGRYPEAIGAVMPGPVEADLAEISAPIDWYGLNYYNAEKVGAPSETVRVVDGHAMPSDLPFDLVPIEGRATTDFGWPVTPEGLGEILAALRARYGPALPPIHITENGAAYSDEPGPDGAVWDGRRIDYHAAHLEVLAAAIAGGADVRGYFIWSILDNFEWAVGLSQRFGLVHVDYETLKRTPKASFAWYRDFIRAQRA</sequence>
<keyword evidence="6" id="KW-0119">Carbohydrate metabolism</keyword>
<evidence type="ECO:0000313" key="13">
    <source>
        <dbReference type="Proteomes" id="UP000575241"/>
    </source>
</evidence>
<comment type="similarity">
    <text evidence="2 11">Belongs to the glycosyl hydrolase 1 family.</text>
</comment>
<dbReference type="EC" id="3.2.1.21" evidence="3 11"/>
<keyword evidence="7 11" id="KW-0326">Glycosidase</keyword>
<name>A0A7W7K429_9SPHN</name>
<dbReference type="InterPro" id="IPR017853">
    <property type="entry name" value="GH"/>
</dbReference>
<dbReference type="PANTHER" id="PTHR10353:SF36">
    <property type="entry name" value="LP05116P"/>
    <property type="match status" value="1"/>
</dbReference>
<organism evidence="12 13">
    <name type="scientific">Sphingomonas kyeonggiensis</name>
    <dbReference type="NCBI Taxonomy" id="1268553"/>
    <lineage>
        <taxon>Bacteria</taxon>
        <taxon>Pseudomonadati</taxon>
        <taxon>Pseudomonadota</taxon>
        <taxon>Alphaproteobacteria</taxon>
        <taxon>Sphingomonadales</taxon>
        <taxon>Sphingomonadaceae</taxon>
        <taxon>Sphingomonas</taxon>
    </lineage>
</organism>
<gene>
    <name evidence="12" type="ORF">HNP52_003072</name>
</gene>
<feature type="binding site" evidence="10">
    <location>
        <begin position="418"/>
        <end position="419"/>
    </location>
    <ligand>
        <name>substrate</name>
    </ligand>
</feature>
<evidence type="ECO:0000256" key="7">
    <source>
        <dbReference type="ARBA" id="ARBA00023295"/>
    </source>
</evidence>
<evidence type="ECO:0000256" key="1">
    <source>
        <dbReference type="ARBA" id="ARBA00000448"/>
    </source>
</evidence>
<dbReference type="PROSITE" id="PS00653">
    <property type="entry name" value="GLYCOSYL_HYDROL_F1_2"/>
    <property type="match status" value="1"/>
</dbReference>
<dbReference type="EMBL" id="JACHLN010000003">
    <property type="protein sequence ID" value="MBB4839980.1"/>
    <property type="molecule type" value="Genomic_DNA"/>
</dbReference>
<dbReference type="GO" id="GO:0030245">
    <property type="term" value="P:cellulose catabolic process"/>
    <property type="evidence" value="ECO:0007669"/>
    <property type="project" value="UniProtKB-KW"/>
</dbReference>
<evidence type="ECO:0000256" key="4">
    <source>
        <dbReference type="ARBA" id="ARBA00022801"/>
    </source>
</evidence>
<dbReference type="PRINTS" id="PR00131">
    <property type="entry name" value="GLHYDRLASE1"/>
</dbReference>
<keyword evidence="4 11" id="KW-0378">Hydrolase</keyword>
<feature type="active site" description="Nucleophile" evidence="9">
    <location>
        <position position="364"/>
    </location>
</feature>
<evidence type="ECO:0000256" key="11">
    <source>
        <dbReference type="RuleBase" id="RU361175"/>
    </source>
</evidence>
<feature type="binding site" evidence="10">
    <location>
        <position position="411"/>
    </location>
    <ligand>
        <name>substrate</name>
    </ligand>
</feature>
<feature type="binding site" evidence="10">
    <location>
        <position position="294"/>
    </location>
    <ligand>
        <name>substrate</name>
    </ligand>
</feature>
<evidence type="ECO:0000256" key="6">
    <source>
        <dbReference type="ARBA" id="ARBA00023277"/>
    </source>
</evidence>
<reference evidence="12 13" key="1">
    <citation type="submission" date="2020-08" db="EMBL/GenBank/DDBJ databases">
        <title>Functional genomics of gut bacteria from endangered species of beetles.</title>
        <authorList>
            <person name="Carlos-Shanley C."/>
        </authorList>
    </citation>
    <scope>NUCLEOTIDE SEQUENCE [LARGE SCALE GENOMIC DNA]</scope>
    <source>
        <strain evidence="12 13">S00224</strain>
    </source>
</reference>
<dbReference type="NCBIfam" id="TIGR03356">
    <property type="entry name" value="BGL"/>
    <property type="match status" value="1"/>
</dbReference>
<dbReference type="SUPFAM" id="SSF51445">
    <property type="entry name" value="(Trans)glycosidases"/>
    <property type="match status" value="1"/>
</dbReference>